<evidence type="ECO:0000256" key="2">
    <source>
        <dbReference type="ARBA" id="ARBA00013855"/>
    </source>
</evidence>
<evidence type="ECO:0000259" key="6">
    <source>
        <dbReference type="Pfam" id="PF04085"/>
    </source>
</evidence>
<dbReference type="Gene3D" id="2.40.10.350">
    <property type="entry name" value="Rod shape-determining protein MreC, domain 2"/>
    <property type="match status" value="1"/>
</dbReference>
<evidence type="ECO:0000256" key="3">
    <source>
        <dbReference type="ARBA" id="ARBA00022960"/>
    </source>
</evidence>
<dbReference type="Proteomes" id="UP001348817">
    <property type="component" value="Chromosome"/>
</dbReference>
<dbReference type="InterPro" id="IPR042175">
    <property type="entry name" value="Cell/Rod_MreC_2"/>
</dbReference>
<dbReference type="EMBL" id="AP025314">
    <property type="protein sequence ID" value="BDD09574.1"/>
    <property type="molecule type" value="Genomic_DNA"/>
</dbReference>
<proteinExistence type="inferred from homology"/>
<evidence type="ECO:0000256" key="4">
    <source>
        <dbReference type="ARBA" id="ARBA00032089"/>
    </source>
</evidence>
<dbReference type="InterPro" id="IPR007221">
    <property type="entry name" value="MreC"/>
</dbReference>
<feature type="domain" description="Rod shape-determining protein MreC beta-barrel core" evidence="6">
    <location>
        <begin position="117"/>
        <end position="265"/>
    </location>
</feature>
<reference evidence="7 8" key="1">
    <citation type="submission" date="2021-12" db="EMBL/GenBank/DDBJ databases">
        <title>Genome sequencing of bacteria with rrn-lacking chromosome and rrn-plasmid.</title>
        <authorList>
            <person name="Anda M."/>
            <person name="Iwasaki W."/>
        </authorList>
    </citation>
    <scope>NUCLEOTIDE SEQUENCE [LARGE SCALE GENOMIC DNA]</scope>
    <source>
        <strain evidence="7 8">DSM 100852</strain>
    </source>
</reference>
<dbReference type="PANTHER" id="PTHR34138">
    <property type="entry name" value="CELL SHAPE-DETERMINING PROTEIN MREC"/>
    <property type="match status" value="1"/>
</dbReference>
<feature type="transmembrane region" description="Helical" evidence="5">
    <location>
        <begin position="7"/>
        <end position="29"/>
    </location>
</feature>
<evidence type="ECO:0000313" key="7">
    <source>
        <dbReference type="EMBL" id="BDD09574.1"/>
    </source>
</evidence>
<dbReference type="Pfam" id="PF04085">
    <property type="entry name" value="MreC"/>
    <property type="match status" value="1"/>
</dbReference>
<dbReference type="AlphaFoldDB" id="A0AAU9D534"/>
<protein>
    <recommendedName>
        <fullName evidence="2">Cell shape-determining protein MreC</fullName>
    </recommendedName>
    <alternativeName>
        <fullName evidence="4">Cell shape protein MreC</fullName>
    </alternativeName>
</protein>
<dbReference type="InterPro" id="IPR042177">
    <property type="entry name" value="Cell/Rod_1"/>
</dbReference>
<name>A0AAU9D534_9BACT</name>
<keyword evidence="5" id="KW-0812">Transmembrane</keyword>
<dbReference type="InterPro" id="IPR055342">
    <property type="entry name" value="MreC_beta-barrel_core"/>
</dbReference>
<gene>
    <name evidence="7" type="ORF">FUAX_20060</name>
</gene>
<keyword evidence="3" id="KW-0133">Cell shape</keyword>
<keyword evidence="5" id="KW-1133">Transmembrane helix</keyword>
<evidence type="ECO:0000313" key="8">
    <source>
        <dbReference type="Proteomes" id="UP001348817"/>
    </source>
</evidence>
<dbReference type="Gene3D" id="2.40.10.340">
    <property type="entry name" value="Rod shape-determining protein MreC, domain 1"/>
    <property type="match status" value="1"/>
</dbReference>
<dbReference type="NCBIfam" id="NF010532">
    <property type="entry name" value="PRK13922.9-3"/>
    <property type="match status" value="1"/>
</dbReference>
<evidence type="ECO:0000256" key="1">
    <source>
        <dbReference type="ARBA" id="ARBA00009369"/>
    </source>
</evidence>
<dbReference type="KEGG" id="fax:FUAX_20060"/>
<dbReference type="GO" id="GO:0005886">
    <property type="term" value="C:plasma membrane"/>
    <property type="evidence" value="ECO:0007669"/>
    <property type="project" value="TreeGrafter"/>
</dbReference>
<dbReference type="RefSeq" id="WP_338391170.1">
    <property type="nucleotide sequence ID" value="NZ_AP025314.1"/>
</dbReference>
<keyword evidence="8" id="KW-1185">Reference proteome</keyword>
<evidence type="ECO:0000256" key="5">
    <source>
        <dbReference type="SAM" id="Phobius"/>
    </source>
</evidence>
<comment type="similarity">
    <text evidence="1">Belongs to the MreC family.</text>
</comment>
<organism evidence="7 8">
    <name type="scientific">Fulvitalea axinellae</name>
    <dbReference type="NCBI Taxonomy" id="1182444"/>
    <lineage>
        <taxon>Bacteria</taxon>
        <taxon>Pseudomonadati</taxon>
        <taxon>Bacteroidota</taxon>
        <taxon>Cytophagia</taxon>
        <taxon>Cytophagales</taxon>
        <taxon>Persicobacteraceae</taxon>
        <taxon>Fulvitalea</taxon>
    </lineage>
</organism>
<accession>A0AAU9D534</accession>
<dbReference type="PANTHER" id="PTHR34138:SF1">
    <property type="entry name" value="CELL SHAPE-DETERMINING PROTEIN MREC"/>
    <property type="match status" value="1"/>
</dbReference>
<keyword evidence="5" id="KW-0472">Membrane</keyword>
<sequence>MRKLIQFLYAFRAGLVFLVLELVAVMLLVRNDSYHSSLYFNSSNRMVGNLYNGKQSFYSYMDLDRVNDSLVMENAKLRAALSVDKELPELDSATREILDPLDTVTQTSRYQFRPAHVINNNVRGSKNYLTLDKGETAGVSKGMGVVSPSGVVGRVLTVSDNYSVVASMLHSRLLVSAKLLPSGIACTVNWDGVSPEFTKVLYVARHYEVKPGDSVVASGFNGLFPEGTPIGVVGEVGRGDDASFHDIKLRLSNDFRRLDYVYVVEDLAKNELDSLMEEFRD</sequence>
<dbReference type="GO" id="GO:0008360">
    <property type="term" value="P:regulation of cell shape"/>
    <property type="evidence" value="ECO:0007669"/>
    <property type="project" value="UniProtKB-KW"/>
</dbReference>